<comment type="caution">
    <text evidence="13">The sequence shown here is derived from an EMBL/GenBank/DDBJ whole genome shotgun (WGS) entry which is preliminary data.</text>
</comment>
<feature type="region of interest" description="Disordered" evidence="10">
    <location>
        <begin position="440"/>
        <end position="469"/>
    </location>
</feature>
<evidence type="ECO:0000256" key="3">
    <source>
        <dbReference type="ARBA" id="ARBA00022692"/>
    </source>
</evidence>
<comment type="subcellular location">
    <subcellularLocation>
        <location evidence="1">Membrane</location>
        <topology evidence="1">Multi-pass membrane protein</topology>
    </subcellularLocation>
</comment>
<dbReference type="OrthoDB" id="273089at2759"/>
<feature type="compositionally biased region" description="Polar residues" evidence="10">
    <location>
        <begin position="448"/>
        <end position="460"/>
    </location>
</feature>
<feature type="domain" description="RING-CH-type" evidence="12">
    <location>
        <begin position="238"/>
        <end position="298"/>
    </location>
</feature>
<keyword evidence="5" id="KW-0863">Zinc-finger</keyword>
<dbReference type="InterPro" id="IPR011016">
    <property type="entry name" value="Znf_RING-CH"/>
</dbReference>
<evidence type="ECO:0000256" key="11">
    <source>
        <dbReference type="SAM" id="Phobius"/>
    </source>
</evidence>
<evidence type="ECO:0000313" key="13">
    <source>
        <dbReference type="EMBL" id="ODN01390.1"/>
    </source>
</evidence>
<keyword evidence="7" id="KW-0862">Zinc</keyword>
<feature type="region of interest" description="Disordered" evidence="10">
    <location>
        <begin position="1"/>
        <end position="66"/>
    </location>
</feature>
<feature type="region of interest" description="Disordered" evidence="10">
    <location>
        <begin position="634"/>
        <end position="663"/>
    </location>
</feature>
<dbReference type="PROSITE" id="PS51292">
    <property type="entry name" value="ZF_RING_CH"/>
    <property type="match status" value="1"/>
</dbReference>
<evidence type="ECO:0000256" key="2">
    <source>
        <dbReference type="ARBA" id="ARBA00022679"/>
    </source>
</evidence>
<dbReference type="Gene3D" id="3.30.40.10">
    <property type="entry name" value="Zinc/RING finger domain, C3HC4 (zinc finger)"/>
    <property type="match status" value="1"/>
</dbReference>
<dbReference type="GO" id="GO:0016567">
    <property type="term" value="P:protein ubiquitination"/>
    <property type="evidence" value="ECO:0007669"/>
    <property type="project" value="TreeGrafter"/>
</dbReference>
<keyword evidence="8 11" id="KW-1133">Transmembrane helix</keyword>
<evidence type="ECO:0000256" key="7">
    <source>
        <dbReference type="ARBA" id="ARBA00022833"/>
    </source>
</evidence>
<evidence type="ECO:0000256" key="6">
    <source>
        <dbReference type="ARBA" id="ARBA00022786"/>
    </source>
</evidence>
<keyword evidence="9 11" id="KW-0472">Membrane</keyword>
<dbReference type="InterPro" id="IPR013083">
    <property type="entry name" value="Znf_RING/FYVE/PHD"/>
</dbReference>
<gene>
    <name evidence="13" type="ORF">Ocin01_05302</name>
</gene>
<dbReference type="SUPFAM" id="SSF57850">
    <property type="entry name" value="RING/U-box"/>
    <property type="match status" value="1"/>
</dbReference>
<keyword evidence="3 11" id="KW-0812">Transmembrane</keyword>
<name>A0A1D2N7Y7_ORCCI</name>
<dbReference type="SMART" id="SM00744">
    <property type="entry name" value="RINGv"/>
    <property type="match status" value="1"/>
</dbReference>
<protein>
    <submittedName>
        <fullName evidence="13">E3 ubiquitin-protein ligase MARCH3</fullName>
    </submittedName>
</protein>
<organism evidence="13 14">
    <name type="scientific">Orchesella cincta</name>
    <name type="common">Springtail</name>
    <name type="synonym">Podura cincta</name>
    <dbReference type="NCBI Taxonomy" id="48709"/>
    <lineage>
        <taxon>Eukaryota</taxon>
        <taxon>Metazoa</taxon>
        <taxon>Ecdysozoa</taxon>
        <taxon>Arthropoda</taxon>
        <taxon>Hexapoda</taxon>
        <taxon>Collembola</taxon>
        <taxon>Entomobryomorpha</taxon>
        <taxon>Entomobryoidea</taxon>
        <taxon>Orchesellidae</taxon>
        <taxon>Orchesellinae</taxon>
        <taxon>Orchesella</taxon>
    </lineage>
</organism>
<dbReference type="STRING" id="48709.A0A1D2N7Y7"/>
<accession>A0A1D2N7Y7</accession>
<keyword evidence="6" id="KW-0833">Ubl conjugation pathway</keyword>
<feature type="transmembrane region" description="Helical" evidence="11">
    <location>
        <begin position="325"/>
        <end position="345"/>
    </location>
</feature>
<keyword evidence="4" id="KW-0479">Metal-binding</keyword>
<evidence type="ECO:0000256" key="1">
    <source>
        <dbReference type="ARBA" id="ARBA00004141"/>
    </source>
</evidence>
<dbReference type="GO" id="GO:0008270">
    <property type="term" value="F:zinc ion binding"/>
    <property type="evidence" value="ECO:0007669"/>
    <property type="project" value="UniProtKB-KW"/>
</dbReference>
<dbReference type="AlphaFoldDB" id="A0A1D2N7Y7"/>
<evidence type="ECO:0000256" key="5">
    <source>
        <dbReference type="ARBA" id="ARBA00022771"/>
    </source>
</evidence>
<keyword evidence="14" id="KW-1185">Reference proteome</keyword>
<evidence type="ECO:0000256" key="8">
    <source>
        <dbReference type="ARBA" id="ARBA00022989"/>
    </source>
</evidence>
<dbReference type="PANTHER" id="PTHR46065:SF3">
    <property type="entry name" value="FI20425P1"/>
    <property type="match status" value="1"/>
</dbReference>
<evidence type="ECO:0000256" key="4">
    <source>
        <dbReference type="ARBA" id="ARBA00022723"/>
    </source>
</evidence>
<feature type="transmembrane region" description="Helical" evidence="11">
    <location>
        <begin position="386"/>
        <end position="410"/>
    </location>
</feature>
<dbReference type="GO" id="GO:0016020">
    <property type="term" value="C:membrane"/>
    <property type="evidence" value="ECO:0007669"/>
    <property type="project" value="UniProtKB-SubCell"/>
</dbReference>
<proteinExistence type="predicted"/>
<evidence type="ECO:0000313" key="14">
    <source>
        <dbReference type="Proteomes" id="UP000094527"/>
    </source>
</evidence>
<dbReference type="PANTHER" id="PTHR46065">
    <property type="entry name" value="E3 UBIQUITIN-PROTEIN LIGASE MARCH 2/3 FAMILY MEMBER"/>
    <property type="match status" value="1"/>
</dbReference>
<dbReference type="Pfam" id="PF12906">
    <property type="entry name" value="RINGv"/>
    <property type="match status" value="1"/>
</dbReference>
<sequence>MSDESVSKKPNITAGEKSESPVSESQDVHVLPQTDQAPSTVSPNVTESHATIEGEGGVPDDKNKIETDANSIPEEKRLNSMHDMVLLSIEDCDLSEKASATEHVVPAVIDNRQPLLPNNNNCMALIPIPASGQLVPVALLGKSSGCQDECPGGIMQLITGTNNKVAPAANPDSVQTVGAVLMIIPKKSESVCVDLQQQDEQNNSFQENQNCACNTTAGNVLVDNAVPEPDSALRPSQSYDSYEDVCRICHDNPSKLELISPCLCKGSMSKVHRTCLERWLGESAKNSCEICGYEYNTVRKPKYKGCRSIYQWIRHPLSVSDSRNLLFDIACFFVLTPLSLISSWLCVMGAQHYSLGEEQKRKLKLVVVEPASSQHMRPGMRDASNATWTSVGLLSLTGTLLAAYYIWLFVAVRYHVQIWREWQQRNFTVTIVPFEDGCMGRPPPSRATADQTAEASSTSENPNFGPNSANNNINIPLLYSSGSGTRGRVYGRTARFSGNVNVPAIFSRSHFLRNAHPGYTISETTLMYQAIYGSDSDNALFNDNLLAFIADSSEDMLHEHDTESSEILLEAMRQQQPETKEIEQQCPTPNIVRESPSKTIIISGVGRNDDNAIDIPLGTHVEVVDLANMNVSSGPIIQSRDQQDITNDNTSTPPTVPQESNPNHVTIIVEDDPSKDRGVV</sequence>
<dbReference type="GO" id="GO:0004842">
    <property type="term" value="F:ubiquitin-protein transferase activity"/>
    <property type="evidence" value="ECO:0007669"/>
    <property type="project" value="TreeGrafter"/>
</dbReference>
<keyword evidence="2" id="KW-0808">Transferase</keyword>
<dbReference type="Proteomes" id="UP000094527">
    <property type="component" value="Unassembled WGS sequence"/>
</dbReference>
<evidence type="ECO:0000259" key="12">
    <source>
        <dbReference type="PROSITE" id="PS51292"/>
    </source>
</evidence>
<dbReference type="EMBL" id="LJIJ01000155">
    <property type="protein sequence ID" value="ODN01390.1"/>
    <property type="molecule type" value="Genomic_DNA"/>
</dbReference>
<evidence type="ECO:0000256" key="10">
    <source>
        <dbReference type="SAM" id="MobiDB-lite"/>
    </source>
</evidence>
<feature type="compositionally biased region" description="Polar residues" evidence="10">
    <location>
        <begin position="33"/>
        <end position="49"/>
    </location>
</feature>
<reference evidence="13 14" key="1">
    <citation type="journal article" date="2016" name="Genome Biol. Evol.">
        <title>Gene Family Evolution Reflects Adaptation to Soil Environmental Stressors in the Genome of the Collembolan Orchesella cincta.</title>
        <authorList>
            <person name="Faddeeva-Vakhrusheva A."/>
            <person name="Derks M.F."/>
            <person name="Anvar S.Y."/>
            <person name="Agamennone V."/>
            <person name="Suring W."/>
            <person name="Smit S."/>
            <person name="van Straalen N.M."/>
            <person name="Roelofs D."/>
        </authorList>
    </citation>
    <scope>NUCLEOTIDE SEQUENCE [LARGE SCALE GENOMIC DNA]</scope>
    <source>
        <tissue evidence="13">Mixed pool</tissue>
    </source>
</reference>
<evidence type="ECO:0000256" key="9">
    <source>
        <dbReference type="ARBA" id="ARBA00023136"/>
    </source>
</evidence>